<comment type="caution">
    <text evidence="2">The sequence shown here is derived from an EMBL/GenBank/DDBJ whole genome shotgun (WGS) entry which is preliminary data.</text>
</comment>
<gene>
    <name evidence="2" type="ORF">ANCCAN_16915</name>
</gene>
<feature type="signal peptide" evidence="1">
    <location>
        <begin position="1"/>
        <end position="18"/>
    </location>
</feature>
<protein>
    <submittedName>
        <fullName evidence="2">Sulfur globule protein CV3 domain protein</fullName>
    </submittedName>
</protein>
<name>A0A368G3J9_ANCCA</name>
<dbReference type="AlphaFoldDB" id="A0A368G3J9"/>
<accession>A0A368G3J9</accession>
<reference evidence="2 3" key="1">
    <citation type="submission" date="2014-10" db="EMBL/GenBank/DDBJ databases">
        <title>Draft genome of the hookworm Ancylostoma caninum.</title>
        <authorList>
            <person name="Mitreva M."/>
        </authorList>
    </citation>
    <scope>NUCLEOTIDE SEQUENCE [LARGE SCALE GENOMIC DNA]</scope>
    <source>
        <strain evidence="2 3">Baltimore</strain>
    </source>
</reference>
<evidence type="ECO:0000256" key="1">
    <source>
        <dbReference type="SAM" id="SignalP"/>
    </source>
</evidence>
<proteinExistence type="predicted"/>
<sequence length="79" mass="9152">MGFLQLLFLTFLVTLLTSTQISVSESDLDVLNDFKVSAPRVKRQFGWGPWWSYRPWGGYGPWFWRPYYGGGFGFGYGWG</sequence>
<dbReference type="EMBL" id="JOJR01000489">
    <property type="protein sequence ID" value="RCN37187.1"/>
    <property type="molecule type" value="Genomic_DNA"/>
</dbReference>
<evidence type="ECO:0000313" key="2">
    <source>
        <dbReference type="EMBL" id="RCN37187.1"/>
    </source>
</evidence>
<evidence type="ECO:0000313" key="3">
    <source>
        <dbReference type="Proteomes" id="UP000252519"/>
    </source>
</evidence>
<feature type="chain" id="PRO_5016662805" evidence="1">
    <location>
        <begin position="19"/>
        <end position="79"/>
    </location>
</feature>
<keyword evidence="1" id="KW-0732">Signal</keyword>
<keyword evidence="3" id="KW-1185">Reference proteome</keyword>
<dbReference type="Proteomes" id="UP000252519">
    <property type="component" value="Unassembled WGS sequence"/>
</dbReference>
<organism evidence="2 3">
    <name type="scientific">Ancylostoma caninum</name>
    <name type="common">Dog hookworm</name>
    <dbReference type="NCBI Taxonomy" id="29170"/>
    <lineage>
        <taxon>Eukaryota</taxon>
        <taxon>Metazoa</taxon>
        <taxon>Ecdysozoa</taxon>
        <taxon>Nematoda</taxon>
        <taxon>Chromadorea</taxon>
        <taxon>Rhabditida</taxon>
        <taxon>Rhabditina</taxon>
        <taxon>Rhabditomorpha</taxon>
        <taxon>Strongyloidea</taxon>
        <taxon>Ancylostomatidae</taxon>
        <taxon>Ancylostomatinae</taxon>
        <taxon>Ancylostoma</taxon>
    </lineage>
</organism>
<dbReference type="OrthoDB" id="10454264at2759"/>